<accession>A0A5S9IRY5</accession>
<dbReference type="SUPFAM" id="SSF48695">
    <property type="entry name" value="Multiheme cytochromes"/>
    <property type="match status" value="1"/>
</dbReference>
<reference evidence="2 3" key="1">
    <citation type="submission" date="2019-08" db="EMBL/GenBank/DDBJ databases">
        <title>Complete genome sequence of Candidatus Uab amorphum.</title>
        <authorList>
            <person name="Shiratori T."/>
            <person name="Suzuki S."/>
            <person name="Kakizawa Y."/>
            <person name="Ishida K."/>
        </authorList>
    </citation>
    <scope>NUCLEOTIDE SEQUENCE [LARGE SCALE GENOMIC DNA]</scope>
    <source>
        <strain evidence="2 3">SRT547</strain>
    </source>
</reference>
<dbReference type="InterPro" id="IPR029467">
    <property type="entry name" value="Cyt_c7-like"/>
</dbReference>
<protein>
    <submittedName>
        <fullName evidence="2">Cytochrome c</fullName>
    </submittedName>
</protein>
<dbReference type="EMBL" id="AP019860">
    <property type="protein sequence ID" value="BBM86999.1"/>
    <property type="molecule type" value="Genomic_DNA"/>
</dbReference>
<dbReference type="Pfam" id="PF14522">
    <property type="entry name" value="Cytochrome_C7"/>
    <property type="match status" value="1"/>
</dbReference>
<dbReference type="OrthoDB" id="9814800at2"/>
<dbReference type="CDD" id="cd08168">
    <property type="entry name" value="Cytochrom_C3"/>
    <property type="match status" value="1"/>
</dbReference>
<evidence type="ECO:0000259" key="1">
    <source>
        <dbReference type="Pfam" id="PF14522"/>
    </source>
</evidence>
<dbReference type="Proteomes" id="UP000326354">
    <property type="component" value="Chromosome"/>
</dbReference>
<dbReference type="Gene3D" id="3.90.10.10">
    <property type="entry name" value="Cytochrome C3"/>
    <property type="match status" value="2"/>
</dbReference>
<organism evidence="2 3">
    <name type="scientific">Uabimicrobium amorphum</name>
    <dbReference type="NCBI Taxonomy" id="2596890"/>
    <lineage>
        <taxon>Bacteria</taxon>
        <taxon>Pseudomonadati</taxon>
        <taxon>Planctomycetota</taxon>
        <taxon>Candidatus Uabimicrobiia</taxon>
        <taxon>Candidatus Uabimicrobiales</taxon>
        <taxon>Candidatus Uabimicrobiaceae</taxon>
        <taxon>Candidatus Uabimicrobium</taxon>
    </lineage>
</organism>
<name>A0A5S9IRY5_UABAM</name>
<evidence type="ECO:0000313" key="2">
    <source>
        <dbReference type="EMBL" id="BBM86999.1"/>
    </source>
</evidence>
<dbReference type="PANTHER" id="PTHR39425:SF1">
    <property type="entry name" value="CYTOCHROME C7-LIKE DOMAIN-CONTAINING PROTEIN"/>
    <property type="match status" value="1"/>
</dbReference>
<keyword evidence="3" id="KW-1185">Reference proteome</keyword>
<dbReference type="RefSeq" id="WP_151971034.1">
    <property type="nucleotide sequence ID" value="NZ_AP019860.1"/>
</dbReference>
<gene>
    <name evidence="2" type="ORF">UABAM_05401</name>
</gene>
<evidence type="ECO:0000313" key="3">
    <source>
        <dbReference type="Proteomes" id="UP000326354"/>
    </source>
</evidence>
<proteinExistence type="predicted"/>
<dbReference type="AlphaFoldDB" id="A0A5S9IRY5"/>
<feature type="domain" description="Cytochrome c7-like" evidence="1">
    <location>
        <begin position="40"/>
        <end position="85"/>
    </location>
</feature>
<dbReference type="KEGG" id="uam:UABAM_05401"/>
<dbReference type="PANTHER" id="PTHR39425">
    <property type="entry name" value="LIPOPROTEIN CYTOCHROME C"/>
    <property type="match status" value="1"/>
</dbReference>
<dbReference type="InterPro" id="IPR036280">
    <property type="entry name" value="Multihaem_cyt_sf"/>
</dbReference>
<sequence>MPKLILTSVIVGFHGFFVLLGIAYGYGVEKHAESLEQPIAFSHYKHVKKAGLQCNYCHTKAATTTRAGIPPIETCMECHNAIKTDSPEIQKIHAYYGKQLFEVDAEEHKKDLAEGKLTKLEKIFAQQNHILPVTAMLQTKSKDSKWKITDTGQEDKEYEVVENEGVLEVRGVKKPIPWKRVYWVPDHVYFSHKRHIKNEKSRYFLFNAPAQDEEGVEHTEYLNSLTISDALKSEFVNNKMPISDESKVVAKSDSEWWINDPDKDQPYSITKEGKHIKVSKVGLDCTECHGKVQYMGIPRKLPSLRMGWCVQCHTKKGASLDCVTCHK</sequence>